<name>A0ABS4T517_9MICC</name>
<dbReference type="Proteomes" id="UP001519331">
    <property type="component" value="Unassembled WGS sequence"/>
</dbReference>
<proteinExistence type="predicted"/>
<evidence type="ECO:0008006" key="3">
    <source>
        <dbReference type="Google" id="ProtNLM"/>
    </source>
</evidence>
<protein>
    <recommendedName>
        <fullName evidence="3">Phage tail protein</fullName>
    </recommendedName>
</protein>
<evidence type="ECO:0000313" key="2">
    <source>
        <dbReference type="Proteomes" id="UP001519331"/>
    </source>
</evidence>
<dbReference type="InterPro" id="IPR058009">
    <property type="entry name" value="TTP_Phage_16"/>
</dbReference>
<organism evidence="1 2">
    <name type="scientific">Nesterenkonia lacusekhoensis</name>
    <dbReference type="NCBI Taxonomy" id="150832"/>
    <lineage>
        <taxon>Bacteria</taxon>
        <taxon>Bacillati</taxon>
        <taxon>Actinomycetota</taxon>
        <taxon>Actinomycetes</taxon>
        <taxon>Micrococcales</taxon>
        <taxon>Micrococcaceae</taxon>
        <taxon>Nesterenkonia</taxon>
    </lineage>
</organism>
<keyword evidence="2" id="KW-1185">Reference proteome</keyword>
<reference evidence="1 2" key="1">
    <citation type="submission" date="2021-03" db="EMBL/GenBank/DDBJ databases">
        <title>Sequencing the genomes of 1000 actinobacteria strains.</title>
        <authorList>
            <person name="Klenk H.-P."/>
        </authorList>
    </citation>
    <scope>NUCLEOTIDE SEQUENCE [LARGE SCALE GENOMIC DNA]</scope>
    <source>
        <strain evidence="1 2">DSM 12544</strain>
    </source>
</reference>
<accession>A0ABS4T517</accession>
<gene>
    <name evidence="1" type="ORF">JOF45_002646</name>
</gene>
<dbReference type="Pfam" id="PF25595">
    <property type="entry name" value="Phage_TTP_16"/>
    <property type="match status" value="1"/>
</dbReference>
<sequence>MATVIPPRTYAQEHKKLTILLGYTGPLQGIPADVLNEGIEASCRVTRDGTRFSATESDTDTTDAALCEEGTPETLGGSNFEGNIEPFRFFNEENPGVGDEEADEIFQALKHKGTEVTFVERHTGKRFDEDWESGDEYSAFRGTVDNWQRQQTMEGYIKTPIPVREIRAELNGEVAASGGTGGDSGA</sequence>
<evidence type="ECO:0000313" key="1">
    <source>
        <dbReference type="EMBL" id="MBP2319563.1"/>
    </source>
</evidence>
<dbReference type="EMBL" id="JAGINX010000002">
    <property type="protein sequence ID" value="MBP2319563.1"/>
    <property type="molecule type" value="Genomic_DNA"/>
</dbReference>
<dbReference type="RefSeq" id="WP_210051519.1">
    <property type="nucleotide sequence ID" value="NZ_JAGINX010000002.1"/>
</dbReference>
<comment type="caution">
    <text evidence="1">The sequence shown here is derived from an EMBL/GenBank/DDBJ whole genome shotgun (WGS) entry which is preliminary data.</text>
</comment>